<evidence type="ECO:0000313" key="12">
    <source>
        <dbReference type="EMBL" id="ACJ60856.1"/>
    </source>
</evidence>
<evidence type="ECO:0007829" key="14">
    <source>
        <dbReference type="PDB" id="4XZW"/>
    </source>
</evidence>
<sequence length="392" mass="43862">MKKAFLPVFIFLLVLTYFDKEGNAMERTPVEENGRLQVVGTALLNQHNKPFQLRGISTHGLQWFGQFANKDAFQTLRDDWKANVVRLAMYTDPNANGYIAQPEWLKAKVKEGVQAALDLGMYVIIDWHILNDNDPNLYKEQAKRFFAEMAREYGKYPNVIYEIANEPNGNDVTWEEKIRPYADEVIRTIRSIDRDNLIIVGTGTWSQDVDDVASDPLPYKNIMYAVHFYSGTHTQWLRDRVDAALQAGTPVFVSEWGTSDASGDGGPYLEEAEKWIEFLNERGISWVNWSLCDKNEASAALRPGADPHGGWGDDHLSDSGRFIKAKLIEAAQQSGQKAKGAANPHQRNGNDSSDGGKTGHASGHPFFWTFILAAGVAFGFGGLALGKRLFKE</sequence>
<dbReference type="PANTHER" id="PTHR34142">
    <property type="entry name" value="ENDO-BETA-1,4-GLUCANASE A"/>
    <property type="match status" value="1"/>
</dbReference>
<keyword evidence="10" id="KW-0472">Membrane</keyword>
<accession>C5H6X3</accession>
<keyword evidence="7" id="KW-0119">Carbohydrate metabolism</keyword>
<dbReference type="EC" id="3.2.1.4" evidence="3"/>
<feature type="transmembrane region" description="Helical" evidence="10">
    <location>
        <begin position="366"/>
        <end position="386"/>
    </location>
</feature>
<comment type="catalytic activity">
    <reaction evidence="1">
        <text>Endohydrolysis of (1-&gt;4)-beta-D-glucosidic linkages in cellulose, lichenin and cereal beta-D-glucans.</text>
        <dbReference type="EC" id="3.2.1.4"/>
    </reaction>
</comment>
<keyword evidence="10" id="KW-1133">Transmembrane helix</keyword>
<keyword evidence="14" id="KW-0106">Calcium</keyword>
<keyword evidence="7" id="KW-0624">Polysaccharide degradation</keyword>
<evidence type="ECO:0000256" key="9">
    <source>
        <dbReference type="SAM" id="MobiDB-lite"/>
    </source>
</evidence>
<feature type="binding site" evidence="14">
    <location>
        <position position="154"/>
    </location>
    <ligand>
        <name>Ca(2+)</name>
        <dbReference type="ChEBI" id="CHEBI:29108"/>
    </ligand>
</feature>
<organism evidence="12">
    <name type="scientific">Geobacillus sp. 70PC53</name>
    <dbReference type="NCBI Taxonomy" id="575526"/>
    <lineage>
        <taxon>Bacteria</taxon>
        <taxon>Bacillati</taxon>
        <taxon>Bacillota</taxon>
        <taxon>Bacilli</taxon>
        <taxon>Bacillales</taxon>
        <taxon>Anoxybacillaceae</taxon>
        <taxon>Geobacillus</taxon>
    </lineage>
</organism>
<reference evidence="14" key="2">
    <citation type="submission" date="2015-02" db="PDB data bank">
        <title>Endo-glucanase chimera C10.</title>
        <authorList>
            <person name="Wang A.H.J."/>
            <person name="Lee C.C."/>
            <person name="Chang C.J."/>
            <person name="Ho T.H.D."/>
            <person name="Chao Y.C."/>
        </authorList>
    </citation>
    <scope>X-RAY CRYSTALLOGRAPHY (1.50 ANGSTROMS) OF 37-45; 50-113; 121-154; 173-225; 249-250; 264-266 AND 290-330 IN COMPLEX WITH CA(2+)</scope>
</reference>
<evidence type="ECO:0000256" key="10">
    <source>
        <dbReference type="SAM" id="Phobius"/>
    </source>
</evidence>
<keyword evidence="4 8" id="KW-0378">Hydrolase</keyword>
<proteinExistence type="evidence at protein level"/>
<evidence type="ECO:0000256" key="8">
    <source>
        <dbReference type="RuleBase" id="RU361153"/>
    </source>
</evidence>
<evidence type="ECO:0000256" key="6">
    <source>
        <dbReference type="ARBA" id="ARBA00023295"/>
    </source>
</evidence>
<dbReference type="SUPFAM" id="SSF51445">
    <property type="entry name" value="(Trans)glycosidases"/>
    <property type="match status" value="1"/>
</dbReference>
<evidence type="ECO:0000256" key="1">
    <source>
        <dbReference type="ARBA" id="ARBA00000966"/>
    </source>
</evidence>
<dbReference type="PDBsum" id="4XZB"/>
<dbReference type="EMBL" id="EU860294">
    <property type="protein sequence ID" value="ACJ60856.1"/>
    <property type="molecule type" value="Genomic_DNA"/>
</dbReference>
<dbReference type="SMR" id="C5H6X3"/>
<comment type="similarity">
    <text evidence="2 8">Belongs to the glycosyl hydrolase 5 (cellulase A) family.</text>
</comment>
<dbReference type="PANTHER" id="PTHR34142:SF1">
    <property type="entry name" value="GLYCOSIDE HYDROLASE FAMILY 5 DOMAIN-CONTAINING PROTEIN"/>
    <property type="match status" value="1"/>
</dbReference>
<evidence type="ECO:0000256" key="2">
    <source>
        <dbReference type="ARBA" id="ARBA00005641"/>
    </source>
</evidence>
<dbReference type="Gene3D" id="3.20.20.80">
    <property type="entry name" value="Glycosidases"/>
    <property type="match status" value="1"/>
</dbReference>
<feature type="non-terminal residue" evidence="12">
    <location>
        <position position="392"/>
    </location>
</feature>
<dbReference type="Pfam" id="PF00150">
    <property type="entry name" value="Cellulase"/>
    <property type="match status" value="1"/>
</dbReference>
<name>C5H6X3_9BACL</name>
<feature type="domain" description="Glycoside hydrolase family 5" evidence="11">
    <location>
        <begin position="45"/>
        <end position="294"/>
    </location>
</feature>
<feature type="compositionally biased region" description="Low complexity" evidence="9">
    <location>
        <begin position="333"/>
        <end position="342"/>
    </location>
</feature>
<dbReference type="AlphaFoldDB" id="C5H6X3"/>
<evidence type="ECO:0000256" key="3">
    <source>
        <dbReference type="ARBA" id="ARBA00012601"/>
    </source>
</evidence>
<dbReference type="GO" id="GO:0008810">
    <property type="term" value="F:cellulase activity"/>
    <property type="evidence" value="ECO:0007669"/>
    <property type="project" value="UniProtKB-EC"/>
</dbReference>
<keyword evidence="14" id="KW-0479">Metal-binding</keyword>
<evidence type="ECO:0000259" key="11">
    <source>
        <dbReference type="Pfam" id="PF00150"/>
    </source>
</evidence>
<protein>
    <recommendedName>
        <fullName evidence="3">cellulase</fullName>
        <ecNumber evidence="3">3.2.1.4</ecNumber>
    </recommendedName>
</protein>
<keyword evidence="5" id="KW-0136">Cellulose degradation</keyword>
<dbReference type="GO" id="GO:0030245">
    <property type="term" value="P:cellulose catabolic process"/>
    <property type="evidence" value="ECO:0007669"/>
    <property type="project" value="UniProtKB-KW"/>
</dbReference>
<feature type="binding site" evidence="14">
    <location>
        <position position="193"/>
    </location>
    <ligand>
        <name>Ca(2+)</name>
        <dbReference type="ChEBI" id="CHEBI:29108"/>
    </ligand>
</feature>
<evidence type="ECO:0000256" key="4">
    <source>
        <dbReference type="ARBA" id="ARBA00022801"/>
    </source>
</evidence>
<dbReference type="PDB" id="4XZW">
    <property type="method" value="X-ray"/>
    <property type="resolution" value="1.50 A"/>
    <property type="chains" value="A=37-45, A=50-113, A=121-154, A=173-225, A=249-250, A=264-266, A=290-330"/>
</dbReference>
<keyword evidence="10" id="KW-0812">Transmembrane</keyword>
<dbReference type="CAZy" id="GH5">
    <property type="family name" value="Glycoside Hydrolase Family 5"/>
</dbReference>
<evidence type="ECO:0000256" key="5">
    <source>
        <dbReference type="ARBA" id="ARBA00023001"/>
    </source>
</evidence>
<feature type="binding site" evidence="14">
    <location>
        <position position="195"/>
    </location>
    <ligand>
        <name>Ca(2+)</name>
        <dbReference type="ChEBI" id="CHEBI:29108"/>
    </ligand>
</feature>
<keyword evidence="6 8" id="KW-0326">Glycosidase</keyword>
<evidence type="ECO:0007829" key="13">
    <source>
        <dbReference type="PDB" id="4XZB"/>
    </source>
</evidence>
<dbReference type="PDBsum" id="4XZW"/>
<reference evidence="13" key="3">
    <citation type="submission" date="2015-02" db="PDB data bank">
        <title>Structure of endo-glucanase GsCelA P1 at 1.62 Angstroms.</title>
        <authorList>
            <person name="Lee C.C."/>
            <person name="Chang C.J."/>
            <person name="Ho T.H.D."/>
            <person name="Chao Y.C."/>
            <person name="Wang A.H.J."/>
        </authorList>
    </citation>
    <scope>X-RAY CRYSTALLOGRAPHY (1.62 ANGSTROMS) OF 25-330</scope>
</reference>
<dbReference type="InterPro" id="IPR001547">
    <property type="entry name" value="Glyco_hydro_5"/>
</dbReference>
<dbReference type="InterPro" id="IPR017853">
    <property type="entry name" value="GH"/>
</dbReference>
<dbReference type="GO" id="GO:0046872">
    <property type="term" value="F:metal ion binding"/>
    <property type="evidence" value="ECO:0007669"/>
    <property type="project" value="UniProtKB-KW"/>
</dbReference>
<dbReference type="BRENDA" id="3.2.1.4">
    <property type="organism ID" value="7484"/>
</dbReference>
<dbReference type="EvolutionaryTrace" id="C5H6X3"/>
<keyword evidence="13 14" id="KW-0002">3D-structure</keyword>
<gene>
    <name evidence="12" type="primary">celA</name>
</gene>
<dbReference type="PDB" id="4XZB">
    <property type="method" value="X-ray"/>
    <property type="resolution" value="1.62 A"/>
    <property type="chains" value="A=25-330"/>
</dbReference>
<feature type="compositionally biased region" description="Polar residues" evidence="9">
    <location>
        <begin position="345"/>
        <end position="355"/>
    </location>
</feature>
<evidence type="ECO:0000256" key="7">
    <source>
        <dbReference type="ARBA" id="ARBA00023326"/>
    </source>
</evidence>
<dbReference type="InterPro" id="IPR018087">
    <property type="entry name" value="Glyco_hydro_5_CS"/>
</dbReference>
<reference evidence="12" key="1">
    <citation type="journal article" date="2009" name="Extremophiles">
        <title>A novel endo-glucanase from the thermophilic bacterium Geobacillus sp. 70PC53 with high activity and stability over a broad range of temperatures.</title>
        <authorList>
            <person name="Ng I.S."/>
            <person name="Li C.W."/>
            <person name="Yeh Y.F."/>
            <person name="Chen P.T."/>
            <person name="Chir J.L."/>
            <person name="Ma C.H."/>
            <person name="Yu S.M."/>
            <person name="Ho T.H."/>
            <person name="Tong C.G."/>
        </authorList>
    </citation>
    <scope>NUCLEOTIDE SEQUENCE</scope>
    <source>
        <strain evidence="12">70PC53</strain>
    </source>
</reference>
<feature type="binding site" evidence="14">
    <location>
        <position position="196"/>
    </location>
    <ligand>
        <name>Ca(2+)</name>
        <dbReference type="ChEBI" id="CHEBI:29108"/>
    </ligand>
</feature>
<dbReference type="PROSITE" id="PS00659">
    <property type="entry name" value="GLYCOSYL_HYDROL_F5"/>
    <property type="match status" value="1"/>
</dbReference>
<feature type="region of interest" description="Disordered" evidence="9">
    <location>
        <begin position="333"/>
        <end position="358"/>
    </location>
</feature>